<dbReference type="EnsemblPlants" id="AVESA.00010b.r2.7CG0660700.1">
    <property type="protein sequence ID" value="AVESA.00010b.r2.7CG0660700.1.CDS.1"/>
    <property type="gene ID" value="AVESA.00010b.r2.7CG0660700"/>
</dbReference>
<organism evidence="1 2">
    <name type="scientific">Avena sativa</name>
    <name type="common">Oat</name>
    <dbReference type="NCBI Taxonomy" id="4498"/>
    <lineage>
        <taxon>Eukaryota</taxon>
        <taxon>Viridiplantae</taxon>
        <taxon>Streptophyta</taxon>
        <taxon>Embryophyta</taxon>
        <taxon>Tracheophyta</taxon>
        <taxon>Spermatophyta</taxon>
        <taxon>Magnoliopsida</taxon>
        <taxon>Liliopsida</taxon>
        <taxon>Poales</taxon>
        <taxon>Poaceae</taxon>
        <taxon>BOP clade</taxon>
        <taxon>Pooideae</taxon>
        <taxon>Poodae</taxon>
        <taxon>Poeae</taxon>
        <taxon>Poeae Chloroplast Group 1 (Aveneae type)</taxon>
        <taxon>Aveninae</taxon>
        <taxon>Avena</taxon>
    </lineage>
</organism>
<evidence type="ECO:0000313" key="2">
    <source>
        <dbReference type="Proteomes" id="UP001732700"/>
    </source>
</evidence>
<keyword evidence="2" id="KW-1185">Reference proteome</keyword>
<dbReference type="Proteomes" id="UP001732700">
    <property type="component" value="Chromosome 7C"/>
</dbReference>
<protein>
    <submittedName>
        <fullName evidence="1">Uncharacterized protein</fullName>
    </submittedName>
</protein>
<evidence type="ECO:0000313" key="1">
    <source>
        <dbReference type="EnsemblPlants" id="AVESA.00010b.r2.7CG0660700.1.CDS.1"/>
    </source>
</evidence>
<proteinExistence type="predicted"/>
<accession>A0ACD5ZYJ5</accession>
<reference evidence="1" key="1">
    <citation type="submission" date="2021-05" db="EMBL/GenBank/DDBJ databases">
        <authorList>
            <person name="Scholz U."/>
            <person name="Mascher M."/>
            <person name="Fiebig A."/>
        </authorList>
    </citation>
    <scope>NUCLEOTIDE SEQUENCE [LARGE SCALE GENOMIC DNA]</scope>
</reference>
<reference evidence="1" key="2">
    <citation type="submission" date="2025-09" db="UniProtKB">
        <authorList>
            <consortium name="EnsemblPlants"/>
        </authorList>
    </citation>
    <scope>IDENTIFICATION</scope>
</reference>
<sequence>MMKSWLRRHWPPPRALVLARFAMMKRHLLSHVAVSLLQLPLLQMRMAGCTWVGAAAPATSRRLCLERKVSSVVSSSSPFRCIRCRRPGHRERFCRARFLAARFCSPDSRARSPDARAPCQRSRSPVAQPRLPSSARSWADVVATRRCVQRRRQDPLLGVARSSMLTTVWTLSQAQVALMRMELLQLVEVRIEEVARPLREEVATLKSLLVCVDDSLELAVACTSGGLGLAPAQASSLLDSTEQKSSVVEEHLYGCVSPRGSPCSLLQPVLLATFESKGMDGVMAPVLQITPELHELSEESVVVLLLELGSFGDLAVATTPSPSQSHASVGSGGVWAHNSEALFARELCSLLASLEAVSPGYGKDVACVLAGKASEGLIRKVGKSLSKAPRKTKTRKRGISRKASGAA</sequence>
<name>A0ACD5ZYJ5_AVESA</name>